<accession>A0AAD9NEU4</accession>
<dbReference type="EMBL" id="JAODUP010000028">
    <property type="protein sequence ID" value="KAK2167410.1"/>
    <property type="molecule type" value="Genomic_DNA"/>
</dbReference>
<proteinExistence type="predicted"/>
<organism evidence="4 5">
    <name type="scientific">Paralvinella palmiformis</name>
    <dbReference type="NCBI Taxonomy" id="53620"/>
    <lineage>
        <taxon>Eukaryota</taxon>
        <taxon>Metazoa</taxon>
        <taxon>Spiralia</taxon>
        <taxon>Lophotrochozoa</taxon>
        <taxon>Annelida</taxon>
        <taxon>Polychaeta</taxon>
        <taxon>Sedentaria</taxon>
        <taxon>Canalipalpata</taxon>
        <taxon>Terebellida</taxon>
        <taxon>Terebelliformia</taxon>
        <taxon>Alvinellidae</taxon>
        <taxon>Paralvinella</taxon>
    </lineage>
</organism>
<sequence>MDTYVGLLEGYHSRDNILRTISYAAGFASGAFKGKFAKDLIIIANQVSSARTVNRLLDDVLMWRETSDWGSSEKDAVSRRLVILGNVAIQLYYPIEKVAWAADSDILSLKSGPWWDAGTAAWGIYLLLNILRIVRQLILIRSKIIRLLKQRKLESPERNGEKDAEFIAQLKELKSSRRKEYLSLVKNIADLTMCINWLPLKGFLWSGRLSVAKNAFFGTVSSLIGLYLSIADYHVRKTNTE</sequence>
<dbReference type="InterPro" id="IPR008733">
    <property type="entry name" value="PEX11"/>
</dbReference>
<evidence type="ECO:0000256" key="1">
    <source>
        <dbReference type="ARBA" id="ARBA00023136"/>
    </source>
</evidence>
<keyword evidence="1" id="KW-0472">Membrane</keyword>
<evidence type="ECO:0000313" key="4">
    <source>
        <dbReference type="EMBL" id="KAK2167410.1"/>
    </source>
</evidence>
<keyword evidence="2" id="KW-0576">Peroxisome</keyword>
<evidence type="ECO:0000256" key="2">
    <source>
        <dbReference type="ARBA" id="ARBA00023140"/>
    </source>
</evidence>
<dbReference type="InterPro" id="IPR026510">
    <property type="entry name" value="PEX11C_met"/>
</dbReference>
<dbReference type="GO" id="GO:0016559">
    <property type="term" value="P:peroxisome fission"/>
    <property type="evidence" value="ECO:0007669"/>
    <property type="project" value="InterPro"/>
</dbReference>
<evidence type="ECO:0000313" key="5">
    <source>
        <dbReference type="Proteomes" id="UP001208570"/>
    </source>
</evidence>
<reference evidence="4" key="1">
    <citation type="journal article" date="2023" name="Mol. Biol. Evol.">
        <title>Third-Generation Sequencing Reveals the Adaptive Role of the Epigenome in Three Deep-Sea Polychaetes.</title>
        <authorList>
            <person name="Perez M."/>
            <person name="Aroh O."/>
            <person name="Sun Y."/>
            <person name="Lan Y."/>
            <person name="Juniper S.K."/>
            <person name="Young C.R."/>
            <person name="Angers B."/>
            <person name="Qian P.Y."/>
        </authorList>
    </citation>
    <scope>NUCLEOTIDE SEQUENCE</scope>
    <source>
        <strain evidence="4">P08H-3</strain>
    </source>
</reference>
<gene>
    <name evidence="4" type="ORF">LSH36_28g06001</name>
</gene>
<evidence type="ECO:0000256" key="3">
    <source>
        <dbReference type="ARBA" id="ARBA00046271"/>
    </source>
</evidence>
<dbReference type="GO" id="GO:0005778">
    <property type="term" value="C:peroxisomal membrane"/>
    <property type="evidence" value="ECO:0007669"/>
    <property type="project" value="UniProtKB-SubCell"/>
</dbReference>
<protein>
    <recommendedName>
        <fullName evidence="6">Peroxisomal membrane protein 11C</fullName>
    </recommendedName>
</protein>
<dbReference type="AlphaFoldDB" id="A0AAD9NEU4"/>
<dbReference type="PANTHER" id="PTHR20990">
    <property type="entry name" value="PEROXISOMAL BIOGENESIS FACTOR 11"/>
    <property type="match status" value="1"/>
</dbReference>
<comment type="subcellular location">
    <subcellularLocation>
        <location evidence="3">Peroxisome membrane</location>
    </subcellularLocation>
</comment>
<evidence type="ECO:0008006" key="6">
    <source>
        <dbReference type="Google" id="ProtNLM"/>
    </source>
</evidence>
<comment type="caution">
    <text evidence="4">The sequence shown here is derived from an EMBL/GenBank/DDBJ whole genome shotgun (WGS) entry which is preliminary data.</text>
</comment>
<dbReference type="PANTHER" id="PTHR20990:SF1">
    <property type="entry name" value="PEROXISOMAL MEMBRANE PROTEIN 11C"/>
    <property type="match status" value="1"/>
</dbReference>
<dbReference type="Pfam" id="PF05648">
    <property type="entry name" value="PEX11"/>
    <property type="match status" value="1"/>
</dbReference>
<keyword evidence="5" id="KW-1185">Reference proteome</keyword>
<name>A0AAD9NEU4_9ANNE</name>
<dbReference type="Proteomes" id="UP001208570">
    <property type="component" value="Unassembled WGS sequence"/>
</dbReference>